<dbReference type="Gene3D" id="3.20.20.80">
    <property type="entry name" value="Glycosidases"/>
    <property type="match status" value="1"/>
</dbReference>
<name>A0A8H5BUA9_9AGAR</name>
<keyword evidence="4" id="KW-1185">Reference proteome</keyword>
<dbReference type="OrthoDB" id="3257981at2759"/>
<dbReference type="Proteomes" id="UP000567179">
    <property type="component" value="Unassembled WGS sequence"/>
</dbReference>
<feature type="domain" description="WSC" evidence="2">
    <location>
        <begin position="631"/>
        <end position="727"/>
    </location>
</feature>
<reference evidence="3 4" key="1">
    <citation type="journal article" date="2020" name="ISME J.">
        <title>Uncovering the hidden diversity of litter-decomposition mechanisms in mushroom-forming fungi.</title>
        <authorList>
            <person name="Floudas D."/>
            <person name="Bentzer J."/>
            <person name="Ahren D."/>
            <person name="Johansson T."/>
            <person name="Persson P."/>
            <person name="Tunlid A."/>
        </authorList>
    </citation>
    <scope>NUCLEOTIDE SEQUENCE [LARGE SCALE GENOMIC DNA]</scope>
    <source>
        <strain evidence="3 4">CBS 101986</strain>
    </source>
</reference>
<dbReference type="Pfam" id="PF03659">
    <property type="entry name" value="Glyco_hydro_71"/>
    <property type="match status" value="1"/>
</dbReference>
<dbReference type="PANTHER" id="PTHR45964:SF5">
    <property type="entry name" value="WSCD FAMILY MEMBER CG9164"/>
    <property type="match status" value="1"/>
</dbReference>
<dbReference type="CDD" id="cd11577">
    <property type="entry name" value="GH71"/>
    <property type="match status" value="1"/>
</dbReference>
<protein>
    <recommendedName>
        <fullName evidence="2">WSC domain-containing protein</fullName>
    </recommendedName>
</protein>
<evidence type="ECO:0000256" key="1">
    <source>
        <dbReference type="ARBA" id="ARBA00022737"/>
    </source>
</evidence>
<proteinExistence type="predicted"/>
<keyword evidence="1" id="KW-0677">Repeat</keyword>
<dbReference type="PANTHER" id="PTHR45964">
    <property type="entry name" value="WSCD FAMILY MEMBER CG9164"/>
    <property type="match status" value="1"/>
</dbReference>
<organism evidence="3 4">
    <name type="scientific">Psilocybe cf. subviscida</name>
    <dbReference type="NCBI Taxonomy" id="2480587"/>
    <lineage>
        <taxon>Eukaryota</taxon>
        <taxon>Fungi</taxon>
        <taxon>Dikarya</taxon>
        <taxon>Basidiomycota</taxon>
        <taxon>Agaricomycotina</taxon>
        <taxon>Agaricomycetes</taxon>
        <taxon>Agaricomycetidae</taxon>
        <taxon>Agaricales</taxon>
        <taxon>Agaricineae</taxon>
        <taxon>Strophariaceae</taxon>
        <taxon>Psilocybe</taxon>
    </lineage>
</organism>
<dbReference type="InterPro" id="IPR051589">
    <property type="entry name" value="Sialate-O-sulfotransferase"/>
</dbReference>
<evidence type="ECO:0000259" key="2">
    <source>
        <dbReference type="PROSITE" id="PS51212"/>
    </source>
</evidence>
<dbReference type="EMBL" id="JAACJJ010000002">
    <property type="protein sequence ID" value="KAF5329702.1"/>
    <property type="molecule type" value="Genomic_DNA"/>
</dbReference>
<dbReference type="Pfam" id="PF01822">
    <property type="entry name" value="WSC"/>
    <property type="match status" value="3"/>
</dbReference>
<dbReference type="AlphaFoldDB" id="A0A8H5BUA9"/>
<evidence type="ECO:0000313" key="3">
    <source>
        <dbReference type="EMBL" id="KAF5329702.1"/>
    </source>
</evidence>
<comment type="caution">
    <text evidence="3">The sequence shown here is derived from an EMBL/GenBank/DDBJ whole genome shotgun (WGS) entry which is preliminary data.</text>
</comment>
<dbReference type="GO" id="GO:0051118">
    <property type="term" value="F:glucan endo-1,3-alpha-glucosidase activity"/>
    <property type="evidence" value="ECO:0007669"/>
    <property type="project" value="InterPro"/>
</dbReference>
<dbReference type="InterPro" id="IPR005197">
    <property type="entry name" value="Glyco_hydro_71"/>
</dbReference>
<sequence>MKFGWSSSLFGIFYVYLTATTVVHALESSILKTGHIAAAHGRAAMSHKRHWGTKYNTTASSLGHHDELVKRDGTKYVFMHHIVGNTYPYTSDDWMDDILRISAKGVDAIALNIGSSSWQRTQVASAYAAALASNTGIKLFYSFDLTEMPCDVDDLVARTNLYANHPNQFKVNGRVFISSYSGDCLGNTGWQQLKDRTNAYLMPFVWGLEGRFGQWPSMDSWYCWGCAWPQGNYAKTADDDYYYINQLGGKYATTVSGWMYTHLGSKNFYQRGDDWLVVNRWEQLMAMRNTVTFVEMVTWNDWGESDYYGPFKGAQPDGTFYAEAYPHTAWFDLSEYYIRAFKTGVYPAITARTKSTIYFWARSHPALAVASGDSLGRPTGYDWTEDSMWAAVFAPSPATVILTCGSSTQTFTVNSGVSKLKIPLAPGQMTVKMIRNGNTIINYTPADFTYILNPVKYNYNAWAGSASATTENPTASSATPTSSVAPTSSAASSSAASYATPSPSTTNSWNYLGCYPDPSTTNRLLVGLSKLGDNSQTISTCLTRCANAGYTYAGVEYGNECYCSNSLPAGVAPVADSQCKQACAAAPNEVCGGGNLISVYRRGSASSASSAATPTSSAPTSSTAPTLTNSGWSAYGCVAEGTTGSRRTLTGPSTTQAAMTYSICQTFCAGYNYAGVEYGTQCYCGDTLANNGATGALISDNNCSVACGGDSSKKCGGSWTMTVFTKVSTSTQWSSAGCYYDSTSKRMLRGTGTLGITGLTTEQCIASCATAGYTMAGTEYGNECHCGSQIFKEDGSGALSTGCNVPCSGNSAQTCGGGNRLNLYLKPGTTA</sequence>
<dbReference type="SMART" id="SM00321">
    <property type="entry name" value="WSC"/>
    <property type="match status" value="3"/>
</dbReference>
<evidence type="ECO:0000313" key="4">
    <source>
        <dbReference type="Proteomes" id="UP000567179"/>
    </source>
</evidence>
<dbReference type="InterPro" id="IPR002889">
    <property type="entry name" value="WSC_carb-bd"/>
</dbReference>
<dbReference type="PROSITE" id="PS51212">
    <property type="entry name" value="WSC"/>
    <property type="match status" value="3"/>
</dbReference>
<feature type="domain" description="WSC" evidence="2">
    <location>
        <begin position="732"/>
        <end position="827"/>
    </location>
</feature>
<feature type="domain" description="WSC" evidence="2">
    <location>
        <begin position="508"/>
        <end position="603"/>
    </location>
</feature>
<accession>A0A8H5BUA9</accession>
<gene>
    <name evidence="3" type="ORF">D9619_008960</name>
</gene>